<dbReference type="AlphaFoldDB" id="A0A5A7UID3"/>
<evidence type="ECO:0000256" key="1">
    <source>
        <dbReference type="SAM" id="MobiDB-lite"/>
    </source>
</evidence>
<dbReference type="Proteomes" id="UP000321393">
    <property type="component" value="Unassembled WGS sequence"/>
</dbReference>
<dbReference type="EMBL" id="SSTE01009593">
    <property type="protein sequence ID" value="KAA0053239.1"/>
    <property type="molecule type" value="Genomic_DNA"/>
</dbReference>
<protein>
    <submittedName>
        <fullName evidence="2">Protein MNN4-like</fullName>
    </submittedName>
</protein>
<accession>A0A5A7UID3</accession>
<comment type="caution">
    <text evidence="2">The sequence shown here is derived from an EMBL/GenBank/DDBJ whole genome shotgun (WGS) entry which is preliminary data.</text>
</comment>
<reference evidence="2 3" key="1">
    <citation type="submission" date="2019-08" db="EMBL/GenBank/DDBJ databases">
        <title>Draft genome sequences of two oriental melons (Cucumis melo L. var makuwa).</title>
        <authorList>
            <person name="Kwon S.-Y."/>
        </authorList>
    </citation>
    <scope>NUCLEOTIDE SEQUENCE [LARGE SCALE GENOMIC DNA]</scope>
    <source>
        <strain evidence="3">cv. SW 3</strain>
        <tissue evidence="2">Leaf</tissue>
    </source>
</reference>
<name>A0A5A7UID3_CUCMM</name>
<evidence type="ECO:0000313" key="3">
    <source>
        <dbReference type="Proteomes" id="UP000321393"/>
    </source>
</evidence>
<evidence type="ECO:0000313" key="2">
    <source>
        <dbReference type="EMBL" id="KAA0053239.1"/>
    </source>
</evidence>
<proteinExistence type="predicted"/>
<feature type="compositionally biased region" description="Basic and acidic residues" evidence="1">
    <location>
        <begin position="266"/>
        <end position="290"/>
    </location>
</feature>
<feature type="region of interest" description="Disordered" evidence="1">
    <location>
        <begin position="1"/>
        <end position="20"/>
    </location>
</feature>
<feature type="region of interest" description="Disordered" evidence="1">
    <location>
        <begin position="187"/>
        <end position="290"/>
    </location>
</feature>
<dbReference type="OrthoDB" id="1436833at2759"/>
<organism evidence="2 3">
    <name type="scientific">Cucumis melo var. makuwa</name>
    <name type="common">Oriental melon</name>
    <dbReference type="NCBI Taxonomy" id="1194695"/>
    <lineage>
        <taxon>Eukaryota</taxon>
        <taxon>Viridiplantae</taxon>
        <taxon>Streptophyta</taxon>
        <taxon>Embryophyta</taxon>
        <taxon>Tracheophyta</taxon>
        <taxon>Spermatophyta</taxon>
        <taxon>Magnoliopsida</taxon>
        <taxon>eudicotyledons</taxon>
        <taxon>Gunneridae</taxon>
        <taxon>Pentapetalae</taxon>
        <taxon>rosids</taxon>
        <taxon>fabids</taxon>
        <taxon>Cucurbitales</taxon>
        <taxon>Cucurbitaceae</taxon>
        <taxon>Benincaseae</taxon>
        <taxon>Cucumis</taxon>
    </lineage>
</organism>
<feature type="region of interest" description="Disordered" evidence="1">
    <location>
        <begin position="71"/>
        <end position="119"/>
    </location>
</feature>
<feature type="compositionally biased region" description="Basic and acidic residues" evidence="1">
    <location>
        <begin position="96"/>
        <end position="119"/>
    </location>
</feature>
<gene>
    <name evidence="2" type="ORF">E6C27_scaffold102G00240</name>
</gene>
<feature type="compositionally biased region" description="Basic and acidic residues" evidence="1">
    <location>
        <begin position="194"/>
        <end position="209"/>
    </location>
</feature>
<sequence>MDSDGPVSEQAQLASLSHDQALPSLREVFGTEGWNPFSFKGKEVALSVEKNKEKGNEKTFKDYCKEASKEIEELSPLEDDAPKPKKKRKVAMKNKALREQVRKRREEKEKNRVKNGEEEHYAEVKGKRVDFGLDAINAIYRLENNEIGHVTFKNLKDLNLQKALEKVTWPGTKWDRAQPGKYQLIPHNLTTKASQKEDKNVDSKKKEEGEGAEVLLKQKRQREEEASSSKKAKTTKARDSKETLPPAVSNNPSKKKPNNPLSSLKCKLDDATRESEEGNKEKEVLEETID</sequence>
<feature type="compositionally biased region" description="Polar residues" evidence="1">
    <location>
        <begin position="9"/>
        <end position="18"/>
    </location>
</feature>